<dbReference type="RefSeq" id="WP_146949315.1">
    <property type="nucleotide sequence ID" value="NZ_VOQF01000007.1"/>
</dbReference>
<dbReference type="Proteomes" id="UP000321363">
    <property type="component" value="Unassembled WGS sequence"/>
</dbReference>
<proteinExistence type="predicted"/>
<sequence length="105" mass="12610">MNEYFTYNPRLKIYLPKLDQDWNSYSLHTQNSILADWEHIRGHIPDRIAELEEDINLKQEALNEEENFLTSCELTEEISELASIINDLWIWYRSNQQISKDKVHT</sequence>
<name>A0A5C6VYZ8_9BACI</name>
<accession>A0A5C6VYZ8</accession>
<protein>
    <recommendedName>
        <fullName evidence="3">Radical SAM protein</fullName>
    </recommendedName>
</protein>
<evidence type="ECO:0008006" key="3">
    <source>
        <dbReference type="Google" id="ProtNLM"/>
    </source>
</evidence>
<comment type="caution">
    <text evidence="1">The sequence shown here is derived from an EMBL/GenBank/DDBJ whole genome shotgun (WGS) entry which is preliminary data.</text>
</comment>
<dbReference type="EMBL" id="VOQF01000007">
    <property type="protein sequence ID" value="TXC90214.1"/>
    <property type="molecule type" value="Genomic_DNA"/>
</dbReference>
<dbReference type="AlphaFoldDB" id="A0A5C6VYZ8"/>
<gene>
    <name evidence="1" type="ORF">FS935_14230</name>
</gene>
<evidence type="ECO:0000313" key="2">
    <source>
        <dbReference type="Proteomes" id="UP000321363"/>
    </source>
</evidence>
<organism evidence="1 2">
    <name type="scientific">Metabacillus litoralis</name>
    <dbReference type="NCBI Taxonomy" id="152268"/>
    <lineage>
        <taxon>Bacteria</taxon>
        <taxon>Bacillati</taxon>
        <taxon>Bacillota</taxon>
        <taxon>Bacilli</taxon>
        <taxon>Bacillales</taxon>
        <taxon>Bacillaceae</taxon>
        <taxon>Metabacillus</taxon>
    </lineage>
</organism>
<evidence type="ECO:0000313" key="1">
    <source>
        <dbReference type="EMBL" id="TXC90214.1"/>
    </source>
</evidence>
<reference evidence="1 2" key="1">
    <citation type="journal article" date="2005" name="Int. J. Syst. Evol. Microbiol.">
        <title>Bacillus litoralis sp. nov., isolated from a tidal flat of the Yellow Sea in Korea.</title>
        <authorList>
            <person name="Yoon J.H."/>
            <person name="Oh T.K."/>
        </authorList>
    </citation>
    <scope>NUCLEOTIDE SEQUENCE [LARGE SCALE GENOMIC DNA]</scope>
    <source>
        <strain evidence="1 2">SW-211</strain>
    </source>
</reference>
<dbReference type="OrthoDB" id="2989999at2"/>
<keyword evidence="2" id="KW-1185">Reference proteome</keyword>